<dbReference type="InterPro" id="IPR036249">
    <property type="entry name" value="Thioredoxin-like_sf"/>
</dbReference>
<keyword evidence="1" id="KW-0813">Transport</keyword>
<evidence type="ECO:0000313" key="3">
    <source>
        <dbReference type="Proteomes" id="UP000700596"/>
    </source>
</evidence>
<name>A0A9P9ICI4_9PLEO</name>
<dbReference type="PANTHER" id="PTHR33558">
    <property type="entry name" value="GLUTAREDOXIN-LIKE PROTEIN C5ORF63 HOMOLOG"/>
    <property type="match status" value="1"/>
</dbReference>
<evidence type="ECO:0000256" key="1">
    <source>
        <dbReference type="RuleBase" id="RU363082"/>
    </source>
</evidence>
<dbReference type="EMBL" id="JAGMWT010000017">
    <property type="protein sequence ID" value="KAH7114500.1"/>
    <property type="molecule type" value="Genomic_DNA"/>
</dbReference>
<keyword evidence="1" id="KW-0249">Electron transport</keyword>
<dbReference type="Gene3D" id="3.40.30.10">
    <property type="entry name" value="Glutaredoxin"/>
    <property type="match status" value="1"/>
</dbReference>
<evidence type="ECO:0000313" key="2">
    <source>
        <dbReference type="EMBL" id="KAH7114500.1"/>
    </source>
</evidence>
<gene>
    <name evidence="2" type="ORF">B0J11DRAFT_584913</name>
</gene>
<accession>A0A9P9ICI4</accession>
<reference evidence="2" key="1">
    <citation type="journal article" date="2021" name="Nat. Commun.">
        <title>Genetic determinants of endophytism in the Arabidopsis root mycobiome.</title>
        <authorList>
            <person name="Mesny F."/>
            <person name="Miyauchi S."/>
            <person name="Thiergart T."/>
            <person name="Pickel B."/>
            <person name="Atanasova L."/>
            <person name="Karlsson M."/>
            <person name="Huettel B."/>
            <person name="Barry K.W."/>
            <person name="Haridas S."/>
            <person name="Chen C."/>
            <person name="Bauer D."/>
            <person name="Andreopoulos W."/>
            <person name="Pangilinan J."/>
            <person name="LaButti K."/>
            <person name="Riley R."/>
            <person name="Lipzen A."/>
            <person name="Clum A."/>
            <person name="Drula E."/>
            <person name="Henrissat B."/>
            <person name="Kohler A."/>
            <person name="Grigoriev I.V."/>
            <person name="Martin F.M."/>
            <person name="Hacquard S."/>
        </authorList>
    </citation>
    <scope>NUCLEOTIDE SEQUENCE</scope>
    <source>
        <strain evidence="2">MPI-CAGE-CH-0243</strain>
    </source>
</reference>
<comment type="similarity">
    <text evidence="1">Belongs to the glutaredoxin family.</text>
</comment>
<keyword evidence="3" id="KW-1185">Reference proteome</keyword>
<dbReference type="InterPro" id="IPR008554">
    <property type="entry name" value="Glutaredoxin-like"/>
</dbReference>
<dbReference type="InterPro" id="IPR052565">
    <property type="entry name" value="Glutaredoxin-like_YDR286C"/>
</dbReference>
<organism evidence="2 3">
    <name type="scientific">Dendryphion nanum</name>
    <dbReference type="NCBI Taxonomy" id="256645"/>
    <lineage>
        <taxon>Eukaryota</taxon>
        <taxon>Fungi</taxon>
        <taxon>Dikarya</taxon>
        <taxon>Ascomycota</taxon>
        <taxon>Pezizomycotina</taxon>
        <taxon>Dothideomycetes</taxon>
        <taxon>Pleosporomycetidae</taxon>
        <taxon>Pleosporales</taxon>
        <taxon>Torulaceae</taxon>
        <taxon>Dendryphion</taxon>
    </lineage>
</organism>
<protein>
    <recommendedName>
        <fullName evidence="1">Glutaredoxin-like protein</fullName>
    </recommendedName>
</protein>
<dbReference type="OrthoDB" id="429967at2759"/>
<sequence length="102" mass="11552">MFRASSRLLRCRITLFTRVNCSLCDTAKTVVNNVKANRPFAYQEIDVMQPGQEKWKAVYEFDTPVIHVDKAGGGETTTAAAKLMHRFKEDEVTRVLEEVEGS</sequence>
<dbReference type="Proteomes" id="UP000700596">
    <property type="component" value="Unassembled WGS sequence"/>
</dbReference>
<dbReference type="Pfam" id="PF05768">
    <property type="entry name" value="Glrx-like"/>
    <property type="match status" value="1"/>
</dbReference>
<dbReference type="PANTHER" id="PTHR33558:SF1">
    <property type="entry name" value="GLUTAREDOXIN-LIKE PROTEIN C5ORF63 HOMOLOG"/>
    <property type="match status" value="1"/>
</dbReference>
<dbReference type="AlphaFoldDB" id="A0A9P9ICI4"/>
<proteinExistence type="inferred from homology"/>
<comment type="caution">
    <text evidence="2">The sequence shown here is derived from an EMBL/GenBank/DDBJ whole genome shotgun (WGS) entry which is preliminary data.</text>
</comment>
<dbReference type="SUPFAM" id="SSF52833">
    <property type="entry name" value="Thioredoxin-like"/>
    <property type="match status" value="1"/>
</dbReference>